<dbReference type="Gene3D" id="3.40.50.2300">
    <property type="match status" value="2"/>
</dbReference>
<dbReference type="Proteomes" id="UP000434850">
    <property type="component" value="Unassembled WGS sequence"/>
</dbReference>
<dbReference type="PROSITE" id="PS50932">
    <property type="entry name" value="HTH_LACI_2"/>
    <property type="match status" value="1"/>
</dbReference>
<dbReference type="SUPFAM" id="SSF47413">
    <property type="entry name" value="lambda repressor-like DNA-binding domains"/>
    <property type="match status" value="1"/>
</dbReference>
<keyword evidence="2 5" id="KW-0238">DNA-binding</keyword>
<protein>
    <submittedName>
        <fullName evidence="5">LacI family DNA-binding transcriptional regulator</fullName>
    </submittedName>
</protein>
<reference evidence="5 6" key="1">
    <citation type="submission" date="2019-12" db="EMBL/GenBank/DDBJ databases">
        <title>Mucilaginibacter sp. HME9299 genome sequencing and assembly.</title>
        <authorList>
            <person name="Kang H."/>
            <person name="Kim H."/>
            <person name="Joh K."/>
        </authorList>
    </citation>
    <scope>NUCLEOTIDE SEQUENCE [LARGE SCALE GENOMIC DNA]</scope>
    <source>
        <strain evidence="5 6">HME9299</strain>
    </source>
</reference>
<dbReference type="SUPFAM" id="SSF53822">
    <property type="entry name" value="Periplasmic binding protein-like I"/>
    <property type="match status" value="1"/>
</dbReference>
<evidence type="ECO:0000256" key="2">
    <source>
        <dbReference type="ARBA" id="ARBA00023125"/>
    </source>
</evidence>
<dbReference type="InterPro" id="IPR046335">
    <property type="entry name" value="LacI/GalR-like_sensor"/>
</dbReference>
<proteinExistence type="predicted"/>
<dbReference type="InterPro" id="IPR010982">
    <property type="entry name" value="Lambda_DNA-bd_dom_sf"/>
</dbReference>
<dbReference type="OrthoDB" id="9803256at2"/>
<dbReference type="Pfam" id="PF00356">
    <property type="entry name" value="LacI"/>
    <property type="match status" value="1"/>
</dbReference>
<evidence type="ECO:0000256" key="1">
    <source>
        <dbReference type="ARBA" id="ARBA00023015"/>
    </source>
</evidence>
<gene>
    <name evidence="5" type="ORF">GO816_16975</name>
</gene>
<comment type="caution">
    <text evidence="5">The sequence shown here is derived from an EMBL/GenBank/DDBJ whole genome shotgun (WGS) entry which is preliminary data.</text>
</comment>
<keyword evidence="1" id="KW-0805">Transcription regulation</keyword>
<evidence type="ECO:0000313" key="6">
    <source>
        <dbReference type="Proteomes" id="UP000434850"/>
    </source>
</evidence>
<evidence type="ECO:0000259" key="4">
    <source>
        <dbReference type="PROSITE" id="PS50932"/>
    </source>
</evidence>
<evidence type="ECO:0000256" key="3">
    <source>
        <dbReference type="ARBA" id="ARBA00023163"/>
    </source>
</evidence>
<dbReference type="CDD" id="cd01392">
    <property type="entry name" value="HTH_LacI"/>
    <property type="match status" value="1"/>
</dbReference>
<evidence type="ECO:0000313" key="5">
    <source>
        <dbReference type="EMBL" id="MVN92831.1"/>
    </source>
</evidence>
<feature type="domain" description="HTH lacI-type" evidence="4">
    <location>
        <begin position="5"/>
        <end position="62"/>
    </location>
</feature>
<dbReference type="Pfam" id="PF13377">
    <property type="entry name" value="Peripla_BP_3"/>
    <property type="match status" value="1"/>
</dbReference>
<dbReference type="GO" id="GO:0000976">
    <property type="term" value="F:transcription cis-regulatory region binding"/>
    <property type="evidence" value="ECO:0007669"/>
    <property type="project" value="TreeGrafter"/>
</dbReference>
<dbReference type="EMBL" id="WQLA01000007">
    <property type="protein sequence ID" value="MVN92831.1"/>
    <property type="molecule type" value="Genomic_DNA"/>
</dbReference>
<dbReference type="InterPro" id="IPR028082">
    <property type="entry name" value="Peripla_BP_I"/>
</dbReference>
<dbReference type="RefSeq" id="WP_157543143.1">
    <property type="nucleotide sequence ID" value="NZ_WQLA01000007.1"/>
</dbReference>
<keyword evidence="3" id="KW-0804">Transcription</keyword>
<organism evidence="5 6">
    <name type="scientific">Mucilaginibacter aquatilis</name>
    <dbReference type="NCBI Taxonomy" id="1517760"/>
    <lineage>
        <taxon>Bacteria</taxon>
        <taxon>Pseudomonadati</taxon>
        <taxon>Bacteroidota</taxon>
        <taxon>Sphingobacteriia</taxon>
        <taxon>Sphingobacteriales</taxon>
        <taxon>Sphingobacteriaceae</taxon>
        <taxon>Mucilaginibacter</taxon>
    </lineage>
</organism>
<accession>A0A6I4IC75</accession>
<dbReference type="InterPro" id="IPR000843">
    <property type="entry name" value="HTH_LacI"/>
</dbReference>
<keyword evidence="6" id="KW-1185">Reference proteome</keyword>
<dbReference type="Gene3D" id="1.10.260.40">
    <property type="entry name" value="lambda repressor-like DNA-binding domains"/>
    <property type="match status" value="1"/>
</dbReference>
<dbReference type="SMART" id="SM00354">
    <property type="entry name" value="HTH_LACI"/>
    <property type="match status" value="1"/>
</dbReference>
<dbReference type="PANTHER" id="PTHR30146">
    <property type="entry name" value="LACI-RELATED TRANSCRIPTIONAL REPRESSOR"/>
    <property type="match status" value="1"/>
</dbReference>
<dbReference type="PANTHER" id="PTHR30146:SF109">
    <property type="entry name" value="HTH-TYPE TRANSCRIPTIONAL REGULATOR GALS"/>
    <property type="match status" value="1"/>
</dbReference>
<name>A0A6I4IC75_9SPHI</name>
<sequence length="337" mass="37536">MKKKISINDIAQQLGVSITTVSFILNGRAQEKRISEKLVKKVLDFVQEVNYKPSSLARSLRTGKTNIIGLMVEDISDPFFSAIARAIEAIAYQSGYKIIYCSTENATEKTRELIAMYNERHVDGYIIVPPEGVEQDIKLLLDTGKPVVLIDRYLPAIDTDFVVVDNEKSAYDATCHLIANGYKNIAFVTIDSLQPQMLDRLSGYEKAMQANGLPQLVKEIAYKSSEQAMQHIAAFIDRKKEVDAIFFATNYLCVSGLKATAGKGINIPQSIGVVSFDDYELFELYSPSITTVSQPTDKIAEHAINLLISRLKKAVSDKKFQKIILPTSLIVRKSSVR</sequence>
<dbReference type="GO" id="GO:0003700">
    <property type="term" value="F:DNA-binding transcription factor activity"/>
    <property type="evidence" value="ECO:0007669"/>
    <property type="project" value="TreeGrafter"/>
</dbReference>
<dbReference type="AlphaFoldDB" id="A0A6I4IC75"/>